<organism evidence="2 3">
    <name type="scientific">Flavilitoribacter nigricans (strain ATCC 23147 / DSM 23189 / NBRC 102662 / NCIMB 1420 / SS-2)</name>
    <name type="common">Lewinella nigricans</name>
    <dbReference type="NCBI Taxonomy" id="1122177"/>
    <lineage>
        <taxon>Bacteria</taxon>
        <taxon>Pseudomonadati</taxon>
        <taxon>Bacteroidota</taxon>
        <taxon>Saprospiria</taxon>
        <taxon>Saprospirales</taxon>
        <taxon>Lewinellaceae</taxon>
        <taxon>Flavilitoribacter</taxon>
    </lineage>
</organism>
<evidence type="ECO:0000259" key="1">
    <source>
        <dbReference type="Pfam" id="PF01966"/>
    </source>
</evidence>
<dbReference type="Gene3D" id="1.10.3210.10">
    <property type="entry name" value="Hypothetical protein af1432"/>
    <property type="match status" value="1"/>
</dbReference>
<dbReference type="AlphaFoldDB" id="A0A2D0NI55"/>
<comment type="caution">
    <text evidence="2">The sequence shown here is derived from an EMBL/GenBank/DDBJ whole genome shotgun (WGS) entry which is preliminary data.</text>
</comment>
<protein>
    <recommendedName>
        <fullName evidence="1">HD domain-containing protein</fullName>
    </recommendedName>
</protein>
<dbReference type="CDD" id="cd00077">
    <property type="entry name" value="HDc"/>
    <property type="match status" value="1"/>
</dbReference>
<accession>A0A2D0NI55</accession>
<reference evidence="2 3" key="1">
    <citation type="submission" date="2017-10" db="EMBL/GenBank/DDBJ databases">
        <title>The draft genome sequence of Lewinella nigricans NBRC 102662.</title>
        <authorList>
            <person name="Wang K."/>
        </authorList>
    </citation>
    <scope>NUCLEOTIDE SEQUENCE [LARGE SCALE GENOMIC DNA]</scope>
    <source>
        <strain evidence="2 3">NBRC 102662</strain>
    </source>
</reference>
<dbReference type="Proteomes" id="UP000223913">
    <property type="component" value="Unassembled WGS sequence"/>
</dbReference>
<sequence length="198" mass="23264">MNDIPIGFLAGRFVAQLLIDNLHKNLVFHNFHHTVYVVRGVRQISENLGLSEENKEILNLAAWFHDTGLTEVYLGHEEESKKIARRFLERNAYPEVRILQVLACIDATKMPQQPQNLLEKVICDADMFHLALPEYYHLQRLLLEEFRLVMHKKCTDEEWANENLAFLNKHHFWTPYGQNVLQRGKDLNIKLCETMLVE</sequence>
<name>A0A2D0NI55_FLAN2</name>
<dbReference type="EMBL" id="PDUD01000002">
    <property type="protein sequence ID" value="PHN08185.1"/>
    <property type="molecule type" value="Genomic_DNA"/>
</dbReference>
<dbReference type="SUPFAM" id="SSF109604">
    <property type="entry name" value="HD-domain/PDEase-like"/>
    <property type="match status" value="1"/>
</dbReference>
<proteinExistence type="predicted"/>
<dbReference type="InterPro" id="IPR003607">
    <property type="entry name" value="HD/PDEase_dom"/>
</dbReference>
<dbReference type="OrthoDB" id="5728337at2"/>
<feature type="domain" description="HD" evidence="1">
    <location>
        <begin position="31"/>
        <end position="129"/>
    </location>
</feature>
<dbReference type="Pfam" id="PF01966">
    <property type="entry name" value="HD"/>
    <property type="match status" value="1"/>
</dbReference>
<gene>
    <name evidence="2" type="ORF">CRP01_02365</name>
</gene>
<evidence type="ECO:0000313" key="2">
    <source>
        <dbReference type="EMBL" id="PHN08185.1"/>
    </source>
</evidence>
<dbReference type="InterPro" id="IPR006674">
    <property type="entry name" value="HD_domain"/>
</dbReference>
<keyword evidence="3" id="KW-1185">Reference proteome</keyword>
<evidence type="ECO:0000313" key="3">
    <source>
        <dbReference type="Proteomes" id="UP000223913"/>
    </source>
</evidence>
<dbReference type="RefSeq" id="WP_099148388.1">
    <property type="nucleotide sequence ID" value="NZ_PDUD01000002.1"/>
</dbReference>